<dbReference type="Proteomes" id="UP000257039">
    <property type="component" value="Unassembled WGS sequence"/>
</dbReference>
<keyword evidence="1" id="KW-0472">Membrane</keyword>
<evidence type="ECO:0000256" key="1">
    <source>
        <dbReference type="SAM" id="Phobius"/>
    </source>
</evidence>
<dbReference type="EMBL" id="NDXW01000001">
    <property type="protein sequence ID" value="RDH45636.1"/>
    <property type="molecule type" value="Genomic_DNA"/>
</dbReference>
<evidence type="ECO:0000313" key="3">
    <source>
        <dbReference type="Proteomes" id="UP000257039"/>
    </source>
</evidence>
<feature type="transmembrane region" description="Helical" evidence="1">
    <location>
        <begin position="65"/>
        <end position="86"/>
    </location>
</feature>
<feature type="transmembrane region" description="Helical" evidence="1">
    <location>
        <begin position="12"/>
        <end position="33"/>
    </location>
</feature>
<sequence>MEGMEIKKNINNLALLISAFLFYAASIYCFMWAASSFSLPFTVCNGESSIFHEISRCRWSSIAGIGFWGFGIMGFALLSIFIYRMVKKNGENT</sequence>
<keyword evidence="1" id="KW-1133">Transmembrane helix</keyword>
<dbReference type="RefSeq" id="WP_094788571.1">
    <property type="nucleotide sequence ID" value="NZ_NDXW01000001.1"/>
</dbReference>
<comment type="caution">
    <text evidence="2">The sequence shown here is derived from an EMBL/GenBank/DDBJ whole genome shotgun (WGS) entry which is preliminary data.</text>
</comment>
<protein>
    <submittedName>
        <fullName evidence="2">Uncharacterized protein</fullName>
    </submittedName>
</protein>
<organism evidence="2 3">
    <name type="scientific">Zooshikella ganghwensis</name>
    <dbReference type="NCBI Taxonomy" id="202772"/>
    <lineage>
        <taxon>Bacteria</taxon>
        <taxon>Pseudomonadati</taxon>
        <taxon>Pseudomonadota</taxon>
        <taxon>Gammaproteobacteria</taxon>
        <taxon>Oceanospirillales</taxon>
        <taxon>Zooshikellaceae</taxon>
        <taxon>Zooshikella</taxon>
    </lineage>
</organism>
<keyword evidence="3" id="KW-1185">Reference proteome</keyword>
<keyword evidence="1" id="KW-0812">Transmembrane</keyword>
<name>A0A4P9VRG9_9GAMM</name>
<accession>A0A4P9VRG9</accession>
<dbReference type="AlphaFoldDB" id="A0A4P9VRG9"/>
<reference evidence="2 3" key="1">
    <citation type="submission" date="2017-04" db="EMBL/GenBank/DDBJ databases">
        <title>Draft genome sequence of Zooshikella ganghwensis VG4 isolated from Red Sea sediments.</title>
        <authorList>
            <person name="Rehman Z."/>
            <person name="Alam I."/>
            <person name="Kamau A."/>
            <person name="Bajic V."/>
            <person name="Leiknes T."/>
        </authorList>
    </citation>
    <scope>NUCLEOTIDE SEQUENCE [LARGE SCALE GENOMIC DNA]</scope>
    <source>
        <strain evidence="2 3">VG4</strain>
    </source>
</reference>
<proteinExistence type="predicted"/>
<gene>
    <name evidence="2" type="ORF">B9G39_20480</name>
</gene>
<evidence type="ECO:0000313" key="2">
    <source>
        <dbReference type="EMBL" id="RDH45636.1"/>
    </source>
</evidence>